<evidence type="ECO:0000313" key="3">
    <source>
        <dbReference type="EMBL" id="QLH06503.1"/>
    </source>
</evidence>
<dbReference type="PANTHER" id="PTHR11461:SF372">
    <property type="entry name" value="ACCESSORY GLAND PROTEIN ACP76A-RELATED"/>
    <property type="match status" value="1"/>
</dbReference>
<dbReference type="SMART" id="SM00093">
    <property type="entry name" value="SERPIN"/>
    <property type="match status" value="1"/>
</dbReference>
<dbReference type="Gene3D" id="2.30.39.10">
    <property type="entry name" value="Alpha-1-antitrypsin, domain 1"/>
    <property type="match status" value="1"/>
</dbReference>
<dbReference type="PROSITE" id="PS00284">
    <property type="entry name" value="SERPIN"/>
    <property type="match status" value="1"/>
</dbReference>
<accession>A0A7D5RDR4</accession>
<dbReference type="InterPro" id="IPR023795">
    <property type="entry name" value="Serpin_CS"/>
</dbReference>
<dbReference type="InterPro" id="IPR036186">
    <property type="entry name" value="Serpin_sf"/>
</dbReference>
<proteinExistence type="inferred from homology"/>
<evidence type="ECO:0000259" key="2">
    <source>
        <dbReference type="SMART" id="SM00093"/>
    </source>
</evidence>
<evidence type="ECO:0000256" key="1">
    <source>
        <dbReference type="RuleBase" id="RU000411"/>
    </source>
</evidence>
<sequence length="479" mass="53866">MIMIYVFGVILLIVFGTVGIQESFAENNSQYNLLEKDTDDPPLKQSNLGIPIFEIQCKVNLVLIQKHDGSPACVTLQTKEKLIERGWADNPVKLNTTIKPIKTIPSDSALAKKITESNNQFTLDFYRQISKEKNENVFFSSPSISTAFSILYEGAKGDTAAEIQDVFGFPTDDNERQVGFMSFINMMNQKNNDENTVQMSNALWLANGFTPLPKYTDTAKTYYDSSIDTVNFATDEGRLEINDWVKSKTQNRIEELLVPGSTTSLTKMVITNTIYFKGAWEYPFDLENTYDGDFAVDSTKTVTAPMMTYEHKMNLNHTSTEQMQMLQMPYKGNSFSMLIILPHDAEDMPSVEDSITLDNLELWKSQFRDFRGTIHIPKFTLDTEYDLKETLPDMGITSVFGPADLSGITGYKGLFVSKAVHKAFVEVNEIGTEAATATAINTDESGGRLFKADHPFIFLIQDNMTNDILFIGKVMDPTK</sequence>
<dbReference type="SUPFAM" id="SSF56574">
    <property type="entry name" value="Serpins"/>
    <property type="match status" value="1"/>
</dbReference>
<dbReference type="PANTHER" id="PTHR11461">
    <property type="entry name" value="SERINE PROTEASE INHIBITOR, SERPIN"/>
    <property type="match status" value="1"/>
</dbReference>
<dbReference type="Proteomes" id="UP000509478">
    <property type="component" value="Chromosome"/>
</dbReference>
<dbReference type="CDD" id="cd19590">
    <property type="entry name" value="serpin_thermopin-like"/>
    <property type="match status" value="1"/>
</dbReference>
<dbReference type="InterPro" id="IPR042185">
    <property type="entry name" value="Serpin_sf_2"/>
</dbReference>
<dbReference type="InterPro" id="IPR000215">
    <property type="entry name" value="Serpin_fam"/>
</dbReference>
<evidence type="ECO:0000313" key="4">
    <source>
        <dbReference type="Proteomes" id="UP000509478"/>
    </source>
</evidence>
<dbReference type="Gene3D" id="3.30.497.10">
    <property type="entry name" value="Antithrombin, subunit I, domain 2"/>
    <property type="match status" value="1"/>
</dbReference>
<dbReference type="KEGG" id="nue:C5F50_05020"/>
<feature type="domain" description="Serpin" evidence="2">
    <location>
        <begin position="123"/>
        <end position="477"/>
    </location>
</feature>
<keyword evidence="4" id="KW-1185">Reference proteome</keyword>
<dbReference type="EMBL" id="CP026995">
    <property type="protein sequence ID" value="QLH06503.1"/>
    <property type="molecule type" value="Genomic_DNA"/>
</dbReference>
<dbReference type="InterPro" id="IPR042178">
    <property type="entry name" value="Serpin_sf_1"/>
</dbReference>
<organism evidence="3 4">
    <name type="scientific">Nitrosopumilus ureiphilus</name>
    <dbReference type="NCBI Taxonomy" id="1470067"/>
    <lineage>
        <taxon>Archaea</taxon>
        <taxon>Nitrososphaerota</taxon>
        <taxon>Nitrososphaeria</taxon>
        <taxon>Nitrosopumilales</taxon>
        <taxon>Nitrosopumilaceae</taxon>
        <taxon>Nitrosopumilus</taxon>
    </lineage>
</organism>
<dbReference type="Pfam" id="PF00079">
    <property type="entry name" value="Serpin"/>
    <property type="match status" value="1"/>
</dbReference>
<gene>
    <name evidence="3" type="ORF">C5F50_05020</name>
</gene>
<dbReference type="GO" id="GO:0004867">
    <property type="term" value="F:serine-type endopeptidase inhibitor activity"/>
    <property type="evidence" value="ECO:0007669"/>
    <property type="project" value="InterPro"/>
</dbReference>
<reference evidence="3 4" key="1">
    <citation type="submission" date="2018-02" db="EMBL/GenBank/DDBJ databases">
        <title>Complete genome of Nitrosopumilus ureaphilus PS0.</title>
        <authorList>
            <person name="Qin W."/>
            <person name="Zheng Y."/>
            <person name="Stahl D.A."/>
        </authorList>
    </citation>
    <scope>NUCLEOTIDE SEQUENCE [LARGE SCALE GENOMIC DNA]</scope>
    <source>
        <strain evidence="3 4">PS0</strain>
    </source>
</reference>
<dbReference type="AlphaFoldDB" id="A0A7D5RDR4"/>
<protein>
    <submittedName>
        <fullName evidence="3">Proteinase IV</fullName>
    </submittedName>
</protein>
<comment type="similarity">
    <text evidence="1">Belongs to the serpin family.</text>
</comment>
<name>A0A7D5RDR4_9ARCH</name>
<dbReference type="GO" id="GO:0005615">
    <property type="term" value="C:extracellular space"/>
    <property type="evidence" value="ECO:0007669"/>
    <property type="project" value="InterPro"/>
</dbReference>
<dbReference type="InterPro" id="IPR023796">
    <property type="entry name" value="Serpin_dom"/>
</dbReference>